<reference evidence="3" key="2">
    <citation type="submission" date="2025-08" db="UniProtKB">
        <authorList>
            <consortium name="RefSeq"/>
        </authorList>
    </citation>
    <scope>IDENTIFICATION</scope>
    <source>
        <tissue evidence="3">Leaf</tissue>
    </source>
</reference>
<organism evidence="2 3">
    <name type="scientific">Spinacia oleracea</name>
    <name type="common">Spinach</name>
    <dbReference type="NCBI Taxonomy" id="3562"/>
    <lineage>
        <taxon>Eukaryota</taxon>
        <taxon>Viridiplantae</taxon>
        <taxon>Streptophyta</taxon>
        <taxon>Embryophyta</taxon>
        <taxon>Tracheophyta</taxon>
        <taxon>Spermatophyta</taxon>
        <taxon>Magnoliopsida</taxon>
        <taxon>eudicotyledons</taxon>
        <taxon>Gunneridae</taxon>
        <taxon>Pentapetalae</taxon>
        <taxon>Caryophyllales</taxon>
        <taxon>Chenopodiaceae</taxon>
        <taxon>Chenopodioideae</taxon>
        <taxon>Anserineae</taxon>
        <taxon>Spinacia</taxon>
    </lineage>
</organism>
<evidence type="ECO:0000313" key="3">
    <source>
        <dbReference type="RefSeq" id="XP_056691539.1"/>
    </source>
</evidence>
<name>A0ABM3R7F3_SPIOL</name>
<sequence>MESTLRRQSILPSSSFLPLSSPATTPTVRPANATTFSVPSRHRGHPRPPFLLHAAATSLTTSSHDHLARAAPASPPSLRRRCRAPARRQSLSSSLYSWRRILFRRLLKVLKWPISLFTQVSRDQ</sequence>
<proteinExistence type="predicted"/>
<dbReference type="GeneID" id="130467101"/>
<keyword evidence="2" id="KW-1185">Reference proteome</keyword>
<reference evidence="2" key="1">
    <citation type="journal article" date="2021" name="Nat. Commun.">
        <title>Genomic analyses provide insights into spinach domestication and the genetic basis of agronomic traits.</title>
        <authorList>
            <person name="Cai X."/>
            <person name="Sun X."/>
            <person name="Xu C."/>
            <person name="Sun H."/>
            <person name="Wang X."/>
            <person name="Ge C."/>
            <person name="Zhang Z."/>
            <person name="Wang Q."/>
            <person name="Fei Z."/>
            <person name="Jiao C."/>
            <person name="Wang Q."/>
        </authorList>
    </citation>
    <scope>NUCLEOTIDE SEQUENCE [LARGE SCALE GENOMIC DNA]</scope>
    <source>
        <strain evidence="2">cv. Varoflay</strain>
    </source>
</reference>
<protein>
    <submittedName>
        <fullName evidence="3">Uncharacterized protein</fullName>
    </submittedName>
</protein>
<evidence type="ECO:0000313" key="2">
    <source>
        <dbReference type="Proteomes" id="UP000813463"/>
    </source>
</evidence>
<feature type="compositionally biased region" description="Polar residues" evidence="1">
    <location>
        <begin position="23"/>
        <end position="38"/>
    </location>
</feature>
<dbReference type="Proteomes" id="UP000813463">
    <property type="component" value="Chromosome 2"/>
</dbReference>
<gene>
    <name evidence="3" type="primary">LOC130467101</name>
</gene>
<evidence type="ECO:0000256" key="1">
    <source>
        <dbReference type="SAM" id="MobiDB-lite"/>
    </source>
</evidence>
<feature type="region of interest" description="Disordered" evidence="1">
    <location>
        <begin position="15"/>
        <end position="88"/>
    </location>
</feature>
<accession>A0ABM3R7F3</accession>
<dbReference type="RefSeq" id="XP_056691539.1">
    <property type="nucleotide sequence ID" value="XM_056835561.1"/>
</dbReference>